<feature type="non-terminal residue" evidence="2">
    <location>
        <position position="712"/>
    </location>
</feature>
<evidence type="ECO:0000313" key="4">
    <source>
        <dbReference type="Proteomes" id="UP000044602"/>
    </source>
</evidence>
<feature type="region of interest" description="Disordered" evidence="1">
    <location>
        <begin position="216"/>
        <end position="254"/>
    </location>
</feature>
<feature type="compositionally biased region" description="Acidic residues" evidence="1">
    <location>
        <begin position="636"/>
        <end position="654"/>
    </location>
</feature>
<name>A0A0G4KLG3_VERLO</name>
<dbReference type="Proteomes" id="UP000044602">
    <property type="component" value="Unassembled WGS sequence"/>
</dbReference>
<sequence length="712" mass="79117">MDIFSSDFYAGFDLQAAEDYSRVSEPTVPDTLGLRDVMLEGPLDIPIDPALSDPTAIDYSGIVSNLFDDNGSLFDGCNEEAQGELKNWAFDDLTPPQPVIPEDTTFALPPVVPDIQPEIVVATTRAYEYPPPPGTADEPETPVLETLTWDSIPVQPTTYPTPPPGWNTAVRPTLPPAPVPAEQSPYQSLLLAANDHNSNLAKQAIGAAHGLLPNQQSTRLETPPYSVPASRLPSRPPSCMPSRGPSRAHSRISTPAPLGLGLGLVPSRLSTPASMALVPGRAKRAGIIPARQTKGEINYADYYAKLPETPAPWGGDDPYRPKFRYTSQGMWKPNLCFNRGDLYEYMTARQTAGAPLTVWIQNCPAGSNARCPDRGTRQCRFRDCRAPSRSILKGWWRVAFDEHPEATGSELDPFHCAGFMHLFCFEKCFDLVEMMNAFDVRPDTRQFEREQKNFMALTRDHVEILADLGRWRVEQEHKWQKWQDKLAASGESGLSRPVHPQDHLWYVLTMAHVGRESAARQSVRDQRGGSSIDKHRGDLDIYMSMKHAEKKTKANAVREAKAALAEKMMRERTRRSSKRKRDDDDDEGAINVDDADADIDESYDRKVTSTQNFKAALAEKMLRERTRTSSKRKRDDDDDVGGINADDADADVNPDCDGKVTIIQKAKARAAKRPVKRIRTSDAQDGAASPSQASPGTRRSPRVRLGSYTQFY</sequence>
<dbReference type="EMBL" id="CVQH01002224">
    <property type="protein sequence ID" value="CRK09622.1"/>
    <property type="molecule type" value="Genomic_DNA"/>
</dbReference>
<feature type="compositionally biased region" description="Acidic residues" evidence="1">
    <location>
        <begin position="583"/>
        <end position="595"/>
    </location>
</feature>
<evidence type="ECO:0000313" key="3">
    <source>
        <dbReference type="EMBL" id="CRK16303.1"/>
    </source>
</evidence>
<feature type="compositionally biased region" description="Basic residues" evidence="1">
    <location>
        <begin position="666"/>
        <end position="678"/>
    </location>
</feature>
<keyword evidence="4" id="KW-1185">Reference proteome</keyword>
<feature type="region of interest" description="Disordered" evidence="1">
    <location>
        <begin position="618"/>
        <end position="712"/>
    </location>
</feature>
<organism evidence="2 4">
    <name type="scientific">Verticillium longisporum</name>
    <name type="common">Verticillium dahliae var. longisporum</name>
    <dbReference type="NCBI Taxonomy" id="100787"/>
    <lineage>
        <taxon>Eukaryota</taxon>
        <taxon>Fungi</taxon>
        <taxon>Dikarya</taxon>
        <taxon>Ascomycota</taxon>
        <taxon>Pezizomycotina</taxon>
        <taxon>Sordariomycetes</taxon>
        <taxon>Hypocreomycetidae</taxon>
        <taxon>Glomerellales</taxon>
        <taxon>Plectosphaerellaceae</taxon>
        <taxon>Verticillium</taxon>
    </lineage>
</organism>
<proteinExistence type="predicted"/>
<reference evidence="4 5" key="1">
    <citation type="submission" date="2015-05" db="EMBL/GenBank/DDBJ databases">
        <authorList>
            <person name="Fogelqvist Johan"/>
        </authorList>
    </citation>
    <scope>NUCLEOTIDE SEQUENCE [LARGE SCALE GENOMIC DNA]</scope>
    <source>
        <strain evidence="2">VL1</strain>
        <strain evidence="3">VL2</strain>
    </source>
</reference>
<feature type="region of interest" description="Disordered" evidence="1">
    <location>
        <begin position="517"/>
        <end position="538"/>
    </location>
</feature>
<evidence type="ECO:0000256" key="1">
    <source>
        <dbReference type="SAM" id="MobiDB-lite"/>
    </source>
</evidence>
<feature type="region of interest" description="Disordered" evidence="1">
    <location>
        <begin position="567"/>
        <end position="595"/>
    </location>
</feature>
<accession>A0A0G4KLG3</accession>
<dbReference type="Proteomes" id="UP000045706">
    <property type="component" value="Unassembled WGS sequence"/>
</dbReference>
<evidence type="ECO:0000313" key="5">
    <source>
        <dbReference type="Proteomes" id="UP000045706"/>
    </source>
</evidence>
<gene>
    <name evidence="2" type="ORF">BN1708_002221</name>
    <name evidence="3" type="ORF">BN1723_010931</name>
</gene>
<dbReference type="AlphaFoldDB" id="A0A0G4KLG3"/>
<evidence type="ECO:0000313" key="2">
    <source>
        <dbReference type="EMBL" id="CRK09622.1"/>
    </source>
</evidence>
<protein>
    <submittedName>
        <fullName evidence="2">Uncharacterized protein</fullName>
    </submittedName>
</protein>
<dbReference type="EMBL" id="CVQI01006780">
    <property type="protein sequence ID" value="CRK16303.1"/>
    <property type="molecule type" value="Genomic_DNA"/>
</dbReference>